<comment type="caution">
    <text evidence="6">The sequence shown here is derived from an EMBL/GenBank/DDBJ whole genome shotgun (WGS) entry which is preliminary data.</text>
</comment>
<feature type="non-terminal residue" evidence="6">
    <location>
        <position position="1"/>
    </location>
</feature>
<keyword evidence="2 5" id="KW-0812">Transmembrane</keyword>
<dbReference type="PANTHER" id="PTHR12011:SF347">
    <property type="entry name" value="FI21270P1-RELATED"/>
    <property type="match status" value="1"/>
</dbReference>
<dbReference type="AlphaFoldDB" id="A0AA88Y4A7"/>
<evidence type="ECO:0000256" key="1">
    <source>
        <dbReference type="ARBA" id="ARBA00004141"/>
    </source>
</evidence>
<keyword evidence="4 5" id="KW-0472">Membrane</keyword>
<name>A0AA88Y4A7_PINIB</name>
<dbReference type="Proteomes" id="UP001186944">
    <property type="component" value="Unassembled WGS sequence"/>
</dbReference>
<feature type="transmembrane region" description="Helical" evidence="5">
    <location>
        <begin position="37"/>
        <end position="65"/>
    </location>
</feature>
<keyword evidence="3 5" id="KW-1133">Transmembrane helix</keyword>
<evidence type="ECO:0008006" key="8">
    <source>
        <dbReference type="Google" id="ProtNLM"/>
    </source>
</evidence>
<dbReference type="InterPro" id="IPR000832">
    <property type="entry name" value="GPCR_2_secretin-like"/>
</dbReference>
<evidence type="ECO:0000256" key="3">
    <source>
        <dbReference type="ARBA" id="ARBA00022989"/>
    </source>
</evidence>
<dbReference type="GO" id="GO:0004930">
    <property type="term" value="F:G protein-coupled receptor activity"/>
    <property type="evidence" value="ECO:0007669"/>
    <property type="project" value="InterPro"/>
</dbReference>
<feature type="transmembrane region" description="Helical" evidence="5">
    <location>
        <begin position="6"/>
        <end position="25"/>
    </location>
</feature>
<gene>
    <name evidence="6" type="ORF">FSP39_009113</name>
</gene>
<dbReference type="GO" id="GO:0005886">
    <property type="term" value="C:plasma membrane"/>
    <property type="evidence" value="ECO:0007669"/>
    <property type="project" value="TreeGrafter"/>
</dbReference>
<proteinExistence type="predicted"/>
<dbReference type="PANTHER" id="PTHR12011">
    <property type="entry name" value="ADHESION G-PROTEIN COUPLED RECEPTOR"/>
    <property type="match status" value="1"/>
</dbReference>
<organism evidence="6 7">
    <name type="scientific">Pinctada imbricata</name>
    <name type="common">Atlantic pearl-oyster</name>
    <name type="synonym">Pinctada martensii</name>
    <dbReference type="NCBI Taxonomy" id="66713"/>
    <lineage>
        <taxon>Eukaryota</taxon>
        <taxon>Metazoa</taxon>
        <taxon>Spiralia</taxon>
        <taxon>Lophotrochozoa</taxon>
        <taxon>Mollusca</taxon>
        <taxon>Bivalvia</taxon>
        <taxon>Autobranchia</taxon>
        <taxon>Pteriomorphia</taxon>
        <taxon>Pterioida</taxon>
        <taxon>Pterioidea</taxon>
        <taxon>Pteriidae</taxon>
        <taxon>Pinctada</taxon>
    </lineage>
</organism>
<sequence>QVNVVIIFTLFRVMYATTLMSNSNTQRKAYAGLRSMCTLLPILGVTWVFGILAINESLIAIQYIFAITNSLQVRL</sequence>
<evidence type="ECO:0000256" key="5">
    <source>
        <dbReference type="SAM" id="Phobius"/>
    </source>
</evidence>
<reference evidence="6" key="1">
    <citation type="submission" date="2019-08" db="EMBL/GenBank/DDBJ databases">
        <title>The improved chromosome-level genome for the pearl oyster Pinctada fucata martensii using PacBio sequencing and Hi-C.</title>
        <authorList>
            <person name="Zheng Z."/>
        </authorList>
    </citation>
    <scope>NUCLEOTIDE SEQUENCE</scope>
    <source>
        <strain evidence="6">ZZ-2019</strain>
        <tissue evidence="6">Adductor muscle</tissue>
    </source>
</reference>
<evidence type="ECO:0000256" key="4">
    <source>
        <dbReference type="ARBA" id="ARBA00023136"/>
    </source>
</evidence>
<protein>
    <recommendedName>
        <fullName evidence="8">G-protein coupled receptors family 2 profile 2 domain-containing protein</fullName>
    </recommendedName>
</protein>
<keyword evidence="7" id="KW-1185">Reference proteome</keyword>
<dbReference type="EMBL" id="VSWD01000007">
    <property type="protein sequence ID" value="KAK3097376.1"/>
    <property type="molecule type" value="Genomic_DNA"/>
</dbReference>
<evidence type="ECO:0000313" key="7">
    <source>
        <dbReference type="Proteomes" id="UP001186944"/>
    </source>
</evidence>
<dbReference type="Pfam" id="PF00002">
    <property type="entry name" value="7tm_2"/>
    <property type="match status" value="1"/>
</dbReference>
<evidence type="ECO:0000256" key="2">
    <source>
        <dbReference type="ARBA" id="ARBA00022692"/>
    </source>
</evidence>
<dbReference type="Gene3D" id="1.20.1070.10">
    <property type="entry name" value="Rhodopsin 7-helix transmembrane proteins"/>
    <property type="match status" value="1"/>
</dbReference>
<comment type="subcellular location">
    <subcellularLocation>
        <location evidence="1">Membrane</location>
        <topology evidence="1">Multi-pass membrane protein</topology>
    </subcellularLocation>
</comment>
<evidence type="ECO:0000313" key="6">
    <source>
        <dbReference type="EMBL" id="KAK3097376.1"/>
    </source>
</evidence>
<accession>A0AA88Y4A7</accession>